<gene>
    <name evidence="1" type="ORF">ACFQRI_09080</name>
</gene>
<protein>
    <submittedName>
        <fullName evidence="1">DUF2505 domain-containing protein</fullName>
    </submittedName>
</protein>
<sequence>MARRIEHRSTSERPAVEVYRTLIDPAFLEARLAELGGSSAVLVNHAKTDEDAAQFQLRHGVSADSLPAVARSVVGGDLTIDRSESWRREEDGHFTGEIAAEIAGAPCSITGSMWLRDLAEPHGAAVSELVVSGGVKVNLPFVGGKMEDLVVDQIEKLLADEERFLTEWLARRA</sequence>
<dbReference type="InterPro" id="IPR019639">
    <property type="entry name" value="DUF2505"/>
</dbReference>
<dbReference type="Proteomes" id="UP001596504">
    <property type="component" value="Unassembled WGS sequence"/>
</dbReference>
<organism evidence="1 2">
    <name type="scientific">Saccharopolyspora griseoalba</name>
    <dbReference type="NCBI Taxonomy" id="1431848"/>
    <lineage>
        <taxon>Bacteria</taxon>
        <taxon>Bacillati</taxon>
        <taxon>Actinomycetota</taxon>
        <taxon>Actinomycetes</taxon>
        <taxon>Pseudonocardiales</taxon>
        <taxon>Pseudonocardiaceae</taxon>
        <taxon>Saccharopolyspora</taxon>
    </lineage>
</organism>
<evidence type="ECO:0000313" key="1">
    <source>
        <dbReference type="EMBL" id="MFC7341564.1"/>
    </source>
</evidence>
<dbReference type="RefSeq" id="WP_380666576.1">
    <property type="nucleotide sequence ID" value="NZ_JBHTCJ010000004.1"/>
</dbReference>
<evidence type="ECO:0000313" key="2">
    <source>
        <dbReference type="Proteomes" id="UP001596504"/>
    </source>
</evidence>
<reference evidence="2" key="1">
    <citation type="journal article" date="2019" name="Int. J. Syst. Evol. Microbiol.">
        <title>The Global Catalogue of Microorganisms (GCM) 10K type strain sequencing project: providing services to taxonomists for standard genome sequencing and annotation.</title>
        <authorList>
            <consortium name="The Broad Institute Genomics Platform"/>
            <consortium name="The Broad Institute Genome Sequencing Center for Infectious Disease"/>
            <person name="Wu L."/>
            <person name="Ma J."/>
        </authorList>
    </citation>
    <scope>NUCLEOTIDE SEQUENCE [LARGE SCALE GENOMIC DNA]</scope>
    <source>
        <strain evidence="2">WLHS5</strain>
    </source>
</reference>
<comment type="caution">
    <text evidence="1">The sequence shown here is derived from an EMBL/GenBank/DDBJ whole genome shotgun (WGS) entry which is preliminary data.</text>
</comment>
<name>A0ABW2LGB7_9PSEU</name>
<proteinExistence type="predicted"/>
<accession>A0ABW2LGB7</accession>
<dbReference type="EMBL" id="JBHTCJ010000004">
    <property type="protein sequence ID" value="MFC7341564.1"/>
    <property type="molecule type" value="Genomic_DNA"/>
</dbReference>
<keyword evidence="2" id="KW-1185">Reference proteome</keyword>
<dbReference type="Pfam" id="PF10698">
    <property type="entry name" value="DUF2505"/>
    <property type="match status" value="1"/>
</dbReference>